<keyword evidence="1" id="KW-0808">Transferase</keyword>
<evidence type="ECO:0008006" key="10">
    <source>
        <dbReference type="Google" id="ProtNLM"/>
    </source>
</evidence>
<dbReference type="InterPro" id="IPR011712">
    <property type="entry name" value="Sig_transdc_His_kin_sub3_dim/P"/>
</dbReference>
<proteinExistence type="predicted"/>
<organism evidence="8 9">
    <name type="scientific">Sediminivirga luteola</name>
    <dbReference type="NCBI Taxonomy" id="1774748"/>
    <lineage>
        <taxon>Bacteria</taxon>
        <taxon>Bacillati</taxon>
        <taxon>Actinomycetota</taxon>
        <taxon>Actinomycetes</taxon>
        <taxon>Micrococcales</taxon>
        <taxon>Brevibacteriaceae</taxon>
        <taxon>Sediminivirga</taxon>
    </lineage>
</organism>
<gene>
    <name evidence="8" type="ORF">GCM10011333_17070</name>
</gene>
<dbReference type="CDD" id="cd16917">
    <property type="entry name" value="HATPase_UhpB-NarQ-NarX-like"/>
    <property type="match status" value="1"/>
</dbReference>
<name>A0A8J2TXY6_9MICO</name>
<comment type="caution">
    <text evidence="8">The sequence shown here is derived from an EMBL/GenBank/DDBJ whole genome shotgun (WGS) entry which is preliminary data.</text>
</comment>
<dbReference type="Pfam" id="PF07730">
    <property type="entry name" value="HisKA_3"/>
    <property type="match status" value="1"/>
</dbReference>
<evidence type="ECO:0000313" key="8">
    <source>
        <dbReference type="EMBL" id="GGA14697.1"/>
    </source>
</evidence>
<dbReference type="InterPro" id="IPR036890">
    <property type="entry name" value="HATPase_C_sf"/>
</dbReference>
<evidence type="ECO:0000256" key="4">
    <source>
        <dbReference type="SAM" id="MobiDB-lite"/>
    </source>
</evidence>
<feature type="region of interest" description="Disordered" evidence="4">
    <location>
        <begin position="1"/>
        <end position="27"/>
    </location>
</feature>
<feature type="transmembrane region" description="Helical" evidence="5">
    <location>
        <begin position="185"/>
        <end position="207"/>
    </location>
</feature>
<keyword evidence="5" id="KW-0472">Membrane</keyword>
<dbReference type="InterPro" id="IPR003594">
    <property type="entry name" value="HATPase_dom"/>
</dbReference>
<evidence type="ECO:0000256" key="1">
    <source>
        <dbReference type="ARBA" id="ARBA00022679"/>
    </source>
</evidence>
<dbReference type="AlphaFoldDB" id="A0A8J2TXY6"/>
<evidence type="ECO:0000259" key="6">
    <source>
        <dbReference type="Pfam" id="PF02518"/>
    </source>
</evidence>
<keyword evidence="2" id="KW-0418">Kinase</keyword>
<dbReference type="Proteomes" id="UP000616114">
    <property type="component" value="Unassembled WGS sequence"/>
</dbReference>
<dbReference type="GO" id="GO:0016020">
    <property type="term" value="C:membrane"/>
    <property type="evidence" value="ECO:0007669"/>
    <property type="project" value="InterPro"/>
</dbReference>
<dbReference type="EMBL" id="BMFY01000006">
    <property type="protein sequence ID" value="GGA14697.1"/>
    <property type="molecule type" value="Genomic_DNA"/>
</dbReference>
<evidence type="ECO:0000256" key="5">
    <source>
        <dbReference type="SAM" id="Phobius"/>
    </source>
</evidence>
<evidence type="ECO:0000259" key="7">
    <source>
        <dbReference type="Pfam" id="PF07730"/>
    </source>
</evidence>
<keyword evidence="5" id="KW-1133">Transmembrane helix</keyword>
<dbReference type="PANTHER" id="PTHR24421:SF63">
    <property type="entry name" value="SENSOR HISTIDINE KINASE DESK"/>
    <property type="match status" value="1"/>
</dbReference>
<sequence length="426" mass="45480">MSEDGVAQAPEVRVTRGEKPPRRLPGMNAGMNTVRRTFIWPLYGMLVFPIFIVLVNGEQFADSGGLGVSGVVFVIAVQAGLAAAPMRRGLQGFPWLERNLPPWWSAVLAGVIVGVGVAGAVVALQGPAGDNEPELGPSRWLMLQTGWFLACALGAYIGPVIAAVLTLGTVGLSVSIGEAEMTLGGFIAVFFVVATPWLVIWSSLWYIEVLRSIDRVRRQESVLAVAEERLRISRDLHDVLGRRFSAIAVKSELGAQLALREGGEDSKAATQFREVRQLAHDSLADMRGLVQSYRKTNLEQELSGARSLLASAGVDVHLTGSADAVPPAHRDLAARVLREAVTNVLRHSRAGQVSIMIDPAGLRVENDGVGPSPAKDRGGGTGLAALRDRLAEAGGRLRTGTEDGWFRVHAQFAMPREVPGEGTAGR</sequence>
<feature type="transmembrane region" description="Helical" evidence="5">
    <location>
        <begin position="103"/>
        <end position="124"/>
    </location>
</feature>
<keyword evidence="3" id="KW-0902">Two-component regulatory system</keyword>
<evidence type="ECO:0000256" key="3">
    <source>
        <dbReference type="ARBA" id="ARBA00023012"/>
    </source>
</evidence>
<feature type="domain" description="Signal transduction histidine kinase subgroup 3 dimerisation and phosphoacceptor" evidence="7">
    <location>
        <begin position="228"/>
        <end position="297"/>
    </location>
</feature>
<feature type="transmembrane region" description="Helical" evidence="5">
    <location>
        <begin position="64"/>
        <end position="83"/>
    </location>
</feature>
<dbReference type="RefSeq" id="WP_188550498.1">
    <property type="nucleotide sequence ID" value="NZ_BMFY01000006.1"/>
</dbReference>
<dbReference type="SUPFAM" id="SSF55874">
    <property type="entry name" value="ATPase domain of HSP90 chaperone/DNA topoisomerase II/histidine kinase"/>
    <property type="match status" value="1"/>
</dbReference>
<reference evidence="8" key="2">
    <citation type="submission" date="2020-09" db="EMBL/GenBank/DDBJ databases">
        <authorList>
            <person name="Sun Q."/>
            <person name="Zhou Y."/>
        </authorList>
    </citation>
    <scope>NUCLEOTIDE SEQUENCE</scope>
    <source>
        <strain evidence="8">CGMCC 1.12785</strain>
    </source>
</reference>
<evidence type="ECO:0000256" key="2">
    <source>
        <dbReference type="ARBA" id="ARBA00022777"/>
    </source>
</evidence>
<keyword evidence="9" id="KW-1185">Reference proteome</keyword>
<protein>
    <recommendedName>
        <fullName evidence="10">Two-component system sensor histidine kinase DesK</fullName>
    </recommendedName>
</protein>
<dbReference type="GO" id="GO:0000155">
    <property type="term" value="F:phosphorelay sensor kinase activity"/>
    <property type="evidence" value="ECO:0007669"/>
    <property type="project" value="InterPro"/>
</dbReference>
<keyword evidence="5" id="KW-0812">Transmembrane</keyword>
<dbReference type="Gene3D" id="1.20.5.1930">
    <property type="match status" value="1"/>
</dbReference>
<accession>A0A8J2TXY6</accession>
<dbReference type="GO" id="GO:0046983">
    <property type="term" value="F:protein dimerization activity"/>
    <property type="evidence" value="ECO:0007669"/>
    <property type="project" value="InterPro"/>
</dbReference>
<feature type="transmembrane region" description="Helical" evidence="5">
    <location>
        <begin position="38"/>
        <end position="57"/>
    </location>
</feature>
<reference evidence="8" key="1">
    <citation type="journal article" date="2014" name="Int. J. Syst. Evol. Microbiol.">
        <title>Complete genome sequence of Corynebacterium casei LMG S-19264T (=DSM 44701T), isolated from a smear-ripened cheese.</title>
        <authorList>
            <consortium name="US DOE Joint Genome Institute (JGI-PGF)"/>
            <person name="Walter F."/>
            <person name="Albersmeier A."/>
            <person name="Kalinowski J."/>
            <person name="Ruckert C."/>
        </authorList>
    </citation>
    <scope>NUCLEOTIDE SEQUENCE</scope>
    <source>
        <strain evidence="8">CGMCC 1.12785</strain>
    </source>
</reference>
<evidence type="ECO:0000313" key="9">
    <source>
        <dbReference type="Proteomes" id="UP000616114"/>
    </source>
</evidence>
<dbReference type="Gene3D" id="3.30.565.10">
    <property type="entry name" value="Histidine kinase-like ATPase, C-terminal domain"/>
    <property type="match status" value="1"/>
</dbReference>
<dbReference type="Pfam" id="PF02518">
    <property type="entry name" value="HATPase_c"/>
    <property type="match status" value="1"/>
</dbReference>
<dbReference type="InterPro" id="IPR050482">
    <property type="entry name" value="Sensor_HK_TwoCompSys"/>
</dbReference>
<dbReference type="PANTHER" id="PTHR24421">
    <property type="entry name" value="NITRATE/NITRITE SENSOR PROTEIN NARX-RELATED"/>
    <property type="match status" value="1"/>
</dbReference>
<feature type="domain" description="Histidine kinase/HSP90-like ATPase" evidence="6">
    <location>
        <begin position="331"/>
        <end position="406"/>
    </location>
</feature>
<feature type="transmembrane region" description="Helical" evidence="5">
    <location>
        <begin position="145"/>
        <end position="165"/>
    </location>
</feature>